<organism evidence="7 8">
    <name type="scientific">Ruthenibacterium lactatiformans</name>
    <dbReference type="NCBI Taxonomy" id="1550024"/>
    <lineage>
        <taxon>Bacteria</taxon>
        <taxon>Bacillati</taxon>
        <taxon>Bacillota</taxon>
        <taxon>Clostridia</taxon>
        <taxon>Eubacteriales</taxon>
        <taxon>Oscillospiraceae</taxon>
        <taxon>Ruthenibacterium</taxon>
    </lineage>
</organism>
<dbReference type="InterPro" id="IPR044068">
    <property type="entry name" value="CB"/>
</dbReference>
<dbReference type="PANTHER" id="PTHR30349:SF64">
    <property type="entry name" value="PROPHAGE INTEGRASE INTD-RELATED"/>
    <property type="match status" value="1"/>
</dbReference>
<dbReference type="EMBL" id="WMZU01000004">
    <property type="protein sequence ID" value="MTS26575.1"/>
    <property type="molecule type" value="Genomic_DNA"/>
</dbReference>
<dbReference type="InterPro" id="IPR013762">
    <property type="entry name" value="Integrase-like_cat_sf"/>
</dbReference>
<comment type="caution">
    <text evidence="7">The sequence shown here is derived from an EMBL/GenBank/DDBJ whole genome shotgun (WGS) entry which is preliminary data.</text>
</comment>
<dbReference type="InterPro" id="IPR010998">
    <property type="entry name" value="Integrase_recombinase_N"/>
</dbReference>
<evidence type="ECO:0000313" key="7">
    <source>
        <dbReference type="EMBL" id="MTS26575.1"/>
    </source>
</evidence>
<dbReference type="AlphaFoldDB" id="A0A6L6LPA2"/>
<protein>
    <submittedName>
        <fullName evidence="7">Tyrosine-type recombinase/integrase</fullName>
    </submittedName>
</protein>
<dbReference type="Gene3D" id="1.10.150.130">
    <property type="match status" value="1"/>
</dbReference>
<dbReference type="GO" id="GO:0003677">
    <property type="term" value="F:DNA binding"/>
    <property type="evidence" value="ECO:0007669"/>
    <property type="project" value="UniProtKB-UniRule"/>
</dbReference>
<evidence type="ECO:0000256" key="2">
    <source>
        <dbReference type="ARBA" id="ARBA00023125"/>
    </source>
</evidence>
<dbReference type="Pfam" id="PF00589">
    <property type="entry name" value="Phage_integrase"/>
    <property type="match status" value="1"/>
</dbReference>
<dbReference type="PROSITE" id="PS51898">
    <property type="entry name" value="TYR_RECOMBINASE"/>
    <property type="match status" value="1"/>
</dbReference>
<dbReference type="RefSeq" id="WP_172726016.1">
    <property type="nucleotide sequence ID" value="NZ_JAFHCG010000049.1"/>
</dbReference>
<dbReference type="Gene3D" id="1.10.443.10">
    <property type="entry name" value="Intergrase catalytic core"/>
    <property type="match status" value="1"/>
</dbReference>
<dbReference type="PROSITE" id="PS51900">
    <property type="entry name" value="CB"/>
    <property type="match status" value="1"/>
</dbReference>
<evidence type="ECO:0000313" key="8">
    <source>
        <dbReference type="Proteomes" id="UP000472755"/>
    </source>
</evidence>
<dbReference type="InterPro" id="IPR053876">
    <property type="entry name" value="Phage_int_M"/>
</dbReference>
<feature type="domain" description="Tyr recombinase" evidence="5">
    <location>
        <begin position="145"/>
        <end position="351"/>
    </location>
</feature>
<evidence type="ECO:0000256" key="4">
    <source>
        <dbReference type="PROSITE-ProRule" id="PRU01248"/>
    </source>
</evidence>
<dbReference type="SUPFAM" id="SSF56349">
    <property type="entry name" value="DNA breaking-rejoining enzymes"/>
    <property type="match status" value="1"/>
</dbReference>
<dbReference type="InterPro" id="IPR011010">
    <property type="entry name" value="DNA_brk_join_enz"/>
</dbReference>
<evidence type="ECO:0000259" key="5">
    <source>
        <dbReference type="PROSITE" id="PS51898"/>
    </source>
</evidence>
<dbReference type="Proteomes" id="UP000472755">
    <property type="component" value="Unassembled WGS sequence"/>
</dbReference>
<name>A0A6L6LPA2_9FIRM</name>
<dbReference type="Pfam" id="PF22022">
    <property type="entry name" value="Phage_int_M"/>
    <property type="match status" value="1"/>
</dbReference>
<feature type="domain" description="Core-binding (CB)" evidence="6">
    <location>
        <begin position="50"/>
        <end position="131"/>
    </location>
</feature>
<dbReference type="InterPro" id="IPR050090">
    <property type="entry name" value="Tyrosine_recombinase_XerCD"/>
</dbReference>
<dbReference type="GO" id="GO:0006310">
    <property type="term" value="P:DNA recombination"/>
    <property type="evidence" value="ECO:0007669"/>
    <property type="project" value="UniProtKB-KW"/>
</dbReference>
<dbReference type="GO" id="GO:0015074">
    <property type="term" value="P:DNA integration"/>
    <property type="evidence" value="ECO:0007669"/>
    <property type="project" value="InterPro"/>
</dbReference>
<dbReference type="InterPro" id="IPR002104">
    <property type="entry name" value="Integrase_catalytic"/>
</dbReference>
<keyword evidence="3" id="KW-0233">DNA recombination</keyword>
<comment type="similarity">
    <text evidence="1">Belongs to the 'phage' integrase family.</text>
</comment>
<dbReference type="PANTHER" id="PTHR30349">
    <property type="entry name" value="PHAGE INTEGRASE-RELATED"/>
    <property type="match status" value="1"/>
</dbReference>
<evidence type="ECO:0000259" key="6">
    <source>
        <dbReference type="PROSITE" id="PS51900"/>
    </source>
</evidence>
<proteinExistence type="inferred from homology"/>
<evidence type="ECO:0000256" key="3">
    <source>
        <dbReference type="ARBA" id="ARBA00023172"/>
    </source>
</evidence>
<keyword evidence="2 4" id="KW-0238">DNA-binding</keyword>
<dbReference type="CDD" id="cd01189">
    <property type="entry name" value="INT_ICEBs1_C_like"/>
    <property type="match status" value="1"/>
</dbReference>
<sequence>MARRKRYTRPDGLREKSVTIGGRRHVFRGHSENEIMQKIADFREREERGPTFEEIAGEWWEQHEPLIRHGTVHGYKAAMGRAVEYFGSDPVKQIEAADINAFLLHTAKRGYAQKTVRNQLTVVRQIFLYALMTRHIKTLPTEGVRIPQGLSHSSRELAPPDAVEIIKGTTPDDFLLPTLILYTGMRCGEALALQWQDIDFNAGTISITKAVVYYSNRPVVSPTKTEKGVRIVPLLVPFRKILAQRGPHLPGDYLIGGAAPISKSALYKRWEGFCRAHGLAHKNEERSSKAGRTVWACDIDRHTLRHEYATILYDAGIDAKVAQELLGHADLSTTLEIYTHIRQKRLTGAAATLNSYLTPENTENTQCTPQSAV</sequence>
<gene>
    <name evidence="7" type="ORF">GMD59_04640</name>
</gene>
<accession>A0A6L6LPA2</accession>
<evidence type="ECO:0000256" key="1">
    <source>
        <dbReference type="ARBA" id="ARBA00008857"/>
    </source>
</evidence>
<reference evidence="7 8" key="1">
    <citation type="journal article" date="2019" name="Nat. Med.">
        <title>A library of human gut bacterial isolates paired with longitudinal multiomics data enables mechanistic microbiome research.</title>
        <authorList>
            <person name="Poyet M."/>
            <person name="Groussin M."/>
            <person name="Gibbons S.M."/>
            <person name="Avila-Pacheco J."/>
            <person name="Jiang X."/>
            <person name="Kearney S.M."/>
            <person name="Perrotta A.R."/>
            <person name="Berdy B."/>
            <person name="Zhao S."/>
            <person name="Lieberman T.D."/>
            <person name="Swanson P.K."/>
            <person name="Smith M."/>
            <person name="Roesemann S."/>
            <person name="Alexander J.E."/>
            <person name="Rich S.A."/>
            <person name="Livny J."/>
            <person name="Vlamakis H."/>
            <person name="Clish C."/>
            <person name="Bullock K."/>
            <person name="Deik A."/>
            <person name="Scott J."/>
            <person name="Pierce K.A."/>
            <person name="Xavier R.J."/>
            <person name="Alm E.J."/>
        </authorList>
    </citation>
    <scope>NUCLEOTIDE SEQUENCE [LARGE SCALE GENOMIC DNA]</scope>
    <source>
        <strain evidence="7 8">BIOML-A4</strain>
    </source>
</reference>